<dbReference type="Proteomes" id="UP000186309">
    <property type="component" value="Chromosome"/>
</dbReference>
<dbReference type="STRING" id="1387353.BSF38_00643"/>
<sequence length="94" mass="10618">MYTFPGLWPFIERAAEGRTLYQLGRARELWHSKQVQDALGQLPRLDPESRKALLAHVVQVRDSLAAVVEGVDLAIAEAAKATDTPLEPRRKRDR</sequence>
<reference evidence="2" key="1">
    <citation type="submission" date="2016-12" db="EMBL/GenBank/DDBJ databases">
        <title>Comparative genomics of four Isosphaeraceae planctomycetes: a common pool of plasmids and glycoside hydrolase genes.</title>
        <authorList>
            <person name="Ivanova A."/>
        </authorList>
    </citation>
    <scope>NUCLEOTIDE SEQUENCE [LARGE SCALE GENOMIC DNA]</scope>
    <source>
        <strain evidence="2">PX4</strain>
    </source>
</reference>
<protein>
    <submittedName>
        <fullName evidence="1">Uncharacterized protein</fullName>
    </submittedName>
</protein>
<dbReference type="OrthoDB" id="287801at2"/>
<organism evidence="1 2">
    <name type="scientific">Paludisphaera borealis</name>
    <dbReference type="NCBI Taxonomy" id="1387353"/>
    <lineage>
        <taxon>Bacteria</taxon>
        <taxon>Pseudomonadati</taxon>
        <taxon>Planctomycetota</taxon>
        <taxon>Planctomycetia</taxon>
        <taxon>Isosphaerales</taxon>
        <taxon>Isosphaeraceae</taxon>
        <taxon>Paludisphaera</taxon>
    </lineage>
</organism>
<keyword evidence="2" id="KW-1185">Reference proteome</keyword>
<evidence type="ECO:0000313" key="2">
    <source>
        <dbReference type="Proteomes" id="UP000186309"/>
    </source>
</evidence>
<name>A0A1U7CJZ6_9BACT</name>
<proteinExistence type="predicted"/>
<accession>A0A1U7CJZ6</accession>
<dbReference type="AlphaFoldDB" id="A0A1U7CJZ6"/>
<gene>
    <name evidence="1" type="ORF">BSF38_00643</name>
</gene>
<dbReference type="EMBL" id="CP019082">
    <property type="protein sequence ID" value="APW59228.1"/>
    <property type="molecule type" value="Genomic_DNA"/>
</dbReference>
<evidence type="ECO:0000313" key="1">
    <source>
        <dbReference type="EMBL" id="APW59228.1"/>
    </source>
</evidence>
<dbReference type="KEGG" id="pbor:BSF38_00643"/>
<dbReference type="RefSeq" id="WP_076343435.1">
    <property type="nucleotide sequence ID" value="NZ_CP019082.1"/>
</dbReference>